<dbReference type="SUPFAM" id="SSF56091">
    <property type="entry name" value="DNA ligase/mRNA capping enzyme, catalytic domain"/>
    <property type="match status" value="1"/>
</dbReference>
<keyword evidence="9" id="KW-0539">Nucleus</keyword>
<dbReference type="InterPro" id="IPR047857">
    <property type="entry name" value="Snurportin1_C"/>
</dbReference>
<dbReference type="InterPro" id="IPR017336">
    <property type="entry name" value="Snurportin-1"/>
</dbReference>
<dbReference type="Pfam" id="PF21974">
    <property type="entry name" value="SPN1_m3Gcap_bd"/>
    <property type="match status" value="1"/>
</dbReference>
<evidence type="ECO:0000256" key="4">
    <source>
        <dbReference type="ARBA" id="ARBA00007540"/>
    </source>
</evidence>
<evidence type="ECO:0000256" key="10">
    <source>
        <dbReference type="SAM" id="MobiDB-lite"/>
    </source>
</evidence>
<reference evidence="13 14" key="1">
    <citation type="submission" date="2021-02" db="EMBL/GenBank/DDBJ databases">
        <title>Variation within the Batrachochytrium salamandrivorans European outbreak.</title>
        <authorList>
            <person name="Kelly M."/>
            <person name="Pasmans F."/>
            <person name="Shea T.P."/>
            <person name="Munoz J.F."/>
            <person name="Carranza S."/>
            <person name="Cuomo C.A."/>
            <person name="Martel A."/>
        </authorList>
    </citation>
    <scope>NUCLEOTIDE SEQUENCE [LARGE SCALE GENOMIC DNA]</scope>
    <source>
        <strain evidence="13 14">AMFP18/2</strain>
    </source>
</reference>
<proteinExistence type="inferred from homology"/>
<sequence>MAQTNSSEPDGLSQLQHVSSDIPRYTPDNSPDNSPATSSYTPQPTAHRKAQYKPQPAMGQDVRRQKALEIQKLQRLQRVNAARHLTETVLEINDASHAESDSTADIHLEHGQPAQLSNISSENDTAKEAVLAPGSAGSNAMSGVRSLYSKSLVMQPEPLIEIPSDLVTGWISMVFPQGERCLLVSANGKTTSRGIKGHRIDTFLSCLPGGSYASVSPRQNKPCIFDCIYHAPTQTYYALDILMWNGAPVHECDTDFRQYWLHSRLSEVDVGRIIMANQRRIVPIQAYGCTVDELRMQLAQAESNALAAGMFLLNRQCFYSAGESTPLFCTIVFPDRLLESTAVSQSLGVLQTWLISNP</sequence>
<dbReference type="InterPro" id="IPR024721">
    <property type="entry name" value="Snurportin-1_N"/>
</dbReference>
<feature type="domain" description="Snurportin-1 N-terminal" evidence="11">
    <location>
        <begin position="48"/>
        <end position="83"/>
    </location>
</feature>
<accession>A0ABQ8FMH5</accession>
<dbReference type="PANTHER" id="PTHR13403:SF6">
    <property type="entry name" value="SNURPORTIN-1"/>
    <property type="match status" value="1"/>
</dbReference>
<evidence type="ECO:0000313" key="14">
    <source>
        <dbReference type="Proteomes" id="UP001648503"/>
    </source>
</evidence>
<evidence type="ECO:0000313" key="13">
    <source>
        <dbReference type="EMBL" id="KAH6600562.1"/>
    </source>
</evidence>
<comment type="caution">
    <text evidence="13">The sequence shown here is derived from an EMBL/GenBank/DDBJ whole genome shotgun (WGS) entry which is preliminary data.</text>
</comment>
<dbReference type="PANTHER" id="PTHR13403">
    <property type="entry name" value="SNURPORTIN1 RNUT1 PROTEIN RNA, U TRANSPORTER 1"/>
    <property type="match status" value="1"/>
</dbReference>
<evidence type="ECO:0000256" key="8">
    <source>
        <dbReference type="ARBA" id="ARBA00022884"/>
    </source>
</evidence>
<evidence type="ECO:0000256" key="7">
    <source>
        <dbReference type="ARBA" id="ARBA00022490"/>
    </source>
</evidence>
<evidence type="ECO:0000256" key="5">
    <source>
        <dbReference type="ARBA" id="ARBA00016034"/>
    </source>
</evidence>
<feature type="compositionally biased region" description="Polar residues" evidence="10">
    <location>
        <begin position="1"/>
        <end position="19"/>
    </location>
</feature>
<gene>
    <name evidence="13" type="ORF">BASA50_002126</name>
</gene>
<comment type="similarity">
    <text evidence="4">Belongs to the snurportin family.</text>
</comment>
<evidence type="ECO:0000256" key="6">
    <source>
        <dbReference type="ARBA" id="ARBA00022448"/>
    </source>
</evidence>
<feature type="region of interest" description="Disordered" evidence="10">
    <location>
        <begin position="1"/>
        <end position="63"/>
    </location>
</feature>
<dbReference type="Gene3D" id="3.30.470.30">
    <property type="entry name" value="DNA ligase/mRNA capping enzyme"/>
    <property type="match status" value="1"/>
</dbReference>
<keyword evidence="6" id="KW-0813">Transport</keyword>
<comment type="subcellular location">
    <subcellularLocation>
        <location evidence="3">Cytoplasm</location>
    </subcellularLocation>
    <subcellularLocation>
        <location evidence="2">Nucleus</location>
    </subcellularLocation>
</comment>
<keyword evidence="8" id="KW-0694">RNA-binding</keyword>
<feature type="compositionally biased region" description="Polar residues" evidence="10">
    <location>
        <begin position="27"/>
        <end position="44"/>
    </location>
</feature>
<protein>
    <recommendedName>
        <fullName evidence="5">Snurportin-1</fullName>
    </recommendedName>
</protein>
<evidence type="ECO:0000256" key="9">
    <source>
        <dbReference type="ARBA" id="ARBA00023242"/>
    </source>
</evidence>
<evidence type="ECO:0000256" key="3">
    <source>
        <dbReference type="ARBA" id="ARBA00004496"/>
    </source>
</evidence>
<keyword evidence="7" id="KW-0963">Cytoplasm</keyword>
<evidence type="ECO:0000256" key="2">
    <source>
        <dbReference type="ARBA" id="ARBA00004123"/>
    </source>
</evidence>
<dbReference type="CDD" id="cd09232">
    <property type="entry name" value="Snurportin-1_C"/>
    <property type="match status" value="1"/>
</dbReference>
<comment type="function">
    <text evidence="1">Functions as an U snRNP-specific nuclear import adapter. Involved in the trimethylguanosine (m3G)-cap-dependent nuclear import of U snRNPs. Binds specifically to the terminal m3G-cap U snRNAs.</text>
</comment>
<feature type="domain" description="Snurportin-1 m3G cap-binding" evidence="12">
    <location>
        <begin position="153"/>
        <end position="327"/>
    </location>
</feature>
<dbReference type="Pfam" id="PF11538">
    <property type="entry name" value="Snurportin1"/>
    <property type="match status" value="1"/>
</dbReference>
<evidence type="ECO:0000259" key="12">
    <source>
        <dbReference type="Pfam" id="PF21974"/>
    </source>
</evidence>
<dbReference type="EMBL" id="JAFCIX010000030">
    <property type="protein sequence ID" value="KAH6600562.1"/>
    <property type="molecule type" value="Genomic_DNA"/>
</dbReference>
<keyword evidence="14" id="KW-1185">Reference proteome</keyword>
<name>A0ABQ8FMH5_9FUNG</name>
<evidence type="ECO:0000259" key="11">
    <source>
        <dbReference type="Pfam" id="PF11538"/>
    </source>
</evidence>
<organism evidence="13 14">
    <name type="scientific">Batrachochytrium salamandrivorans</name>
    <dbReference type="NCBI Taxonomy" id="1357716"/>
    <lineage>
        <taxon>Eukaryota</taxon>
        <taxon>Fungi</taxon>
        <taxon>Fungi incertae sedis</taxon>
        <taxon>Chytridiomycota</taxon>
        <taxon>Chytridiomycota incertae sedis</taxon>
        <taxon>Chytridiomycetes</taxon>
        <taxon>Rhizophydiales</taxon>
        <taxon>Rhizophydiales incertae sedis</taxon>
        <taxon>Batrachochytrium</taxon>
    </lineage>
</organism>
<dbReference type="Proteomes" id="UP001648503">
    <property type="component" value="Unassembled WGS sequence"/>
</dbReference>
<evidence type="ECO:0000256" key="1">
    <source>
        <dbReference type="ARBA" id="ARBA00003975"/>
    </source>
</evidence>